<name>A0ABS5KQN7_9ACTN</name>
<accession>A0ABS5KQN7</accession>
<dbReference type="Proteomes" id="UP000730482">
    <property type="component" value="Unassembled WGS sequence"/>
</dbReference>
<evidence type="ECO:0000313" key="2">
    <source>
        <dbReference type="Proteomes" id="UP000730482"/>
    </source>
</evidence>
<reference evidence="1 2" key="1">
    <citation type="submission" date="2020-02" db="EMBL/GenBank/DDBJ databases">
        <title>Acidophilic actinobacteria isolated from forest soil.</title>
        <authorList>
            <person name="Golinska P."/>
        </authorList>
    </citation>
    <scope>NUCLEOTIDE SEQUENCE [LARGE SCALE GENOMIC DNA]</scope>
    <source>
        <strain evidence="1 2">NL8</strain>
    </source>
</reference>
<sequence>MSMLTAENQAAEYMVECEPISTDEYRIMADAASRFGDRYGSGYVTRRAVLAEIGGLQQLVRAPEVFMGDHTTHQFRNEHGPQTAHWMMSGVYTVNDESVRFEVDSHRQAAAMTAVAWAAARTAGGPGPEAKVSIFRGALDPSWLAELPTPTPEDRPVEQLTALVQGADFARFDTTEQVRAAYTEQHRTHVFEGMNATYGWAYLASRWLGALSRSDLTVLVDLFDSRHGDGRLDTHYDCWYNVTVQLSGAKDWRVGRGLIVPGEEIVTHTMRAGDVMVIPHDVPHHVDTPADPGHSRHLIFTIDRRESEQLTTP</sequence>
<dbReference type="RefSeq" id="WP_212009944.1">
    <property type="nucleotide sequence ID" value="NZ_JAAFYZ010000047.1"/>
</dbReference>
<dbReference type="InterPro" id="IPR011051">
    <property type="entry name" value="RmlC_Cupin_sf"/>
</dbReference>
<dbReference type="Gene3D" id="2.60.120.650">
    <property type="entry name" value="Cupin"/>
    <property type="match status" value="1"/>
</dbReference>
<dbReference type="EMBL" id="JAAFYZ010000047">
    <property type="protein sequence ID" value="MBS2548357.1"/>
    <property type="molecule type" value="Genomic_DNA"/>
</dbReference>
<evidence type="ECO:0000313" key="1">
    <source>
        <dbReference type="EMBL" id="MBS2548357.1"/>
    </source>
</evidence>
<gene>
    <name evidence="1" type="ORF">KGQ19_15940</name>
</gene>
<organism evidence="1 2">
    <name type="scientific">Catenulispora pinistramenti</name>
    <dbReference type="NCBI Taxonomy" id="2705254"/>
    <lineage>
        <taxon>Bacteria</taxon>
        <taxon>Bacillati</taxon>
        <taxon>Actinomycetota</taxon>
        <taxon>Actinomycetes</taxon>
        <taxon>Catenulisporales</taxon>
        <taxon>Catenulisporaceae</taxon>
        <taxon>Catenulispora</taxon>
    </lineage>
</organism>
<comment type="caution">
    <text evidence="1">The sequence shown here is derived from an EMBL/GenBank/DDBJ whole genome shotgun (WGS) entry which is preliminary data.</text>
</comment>
<dbReference type="SUPFAM" id="SSF51182">
    <property type="entry name" value="RmlC-like cupins"/>
    <property type="match status" value="1"/>
</dbReference>
<protein>
    <submittedName>
        <fullName evidence="1">Uncharacterized protein</fullName>
    </submittedName>
</protein>
<keyword evidence="2" id="KW-1185">Reference proteome</keyword>
<proteinExistence type="predicted"/>